<reference evidence="2 3" key="1">
    <citation type="journal article" date="2024" name="G3 (Bethesda)">
        <title>Genome assembly of Hibiscus sabdariffa L. provides insights into metabolisms of medicinal natural products.</title>
        <authorList>
            <person name="Kim T."/>
        </authorList>
    </citation>
    <scope>NUCLEOTIDE SEQUENCE [LARGE SCALE GENOMIC DNA]</scope>
    <source>
        <strain evidence="2">TK-2024</strain>
        <tissue evidence="2">Old leaves</tissue>
    </source>
</reference>
<comment type="caution">
    <text evidence="2">The sequence shown here is derived from an EMBL/GenBank/DDBJ whole genome shotgun (WGS) entry which is preliminary data.</text>
</comment>
<sequence>MLSVIERSYVYLGGLEGMHSVGYPKWKEYRFLDCGDWDWNRMEGILPQQNLECVASIYPTNGTIGDDLPRWRWEKNGRFSTKSAYNYLCRETDDGRDSIWRRIWKLNVPQRVRVFVWLSMHERILTNMERVRRHCTESLQCEICHGGREDIEHVLRSCVAARGVWSRVIPPGLEGAGIDDEEWPSHFVIYCWLIWKRRCALILAPEMKPLENIIERGDRFVEEVHRAKARQIVSVNVSESEIQWKRPPSGWVKLNVDASVSLIDNRAGVGVVFRDSGGRWIWGAARSVGWCNALLAVMWAIHHGLLSRMATRVADRIATRGCNSECTAVLLPLPPMEIRELVEEELHNSNAVTAEFVR</sequence>
<proteinExistence type="predicted"/>
<dbReference type="PANTHER" id="PTHR47723">
    <property type="entry name" value="OS05G0353850 PROTEIN"/>
    <property type="match status" value="1"/>
</dbReference>
<dbReference type="EMBL" id="JBBPBN010000131">
    <property type="protein sequence ID" value="KAK8976477.1"/>
    <property type="molecule type" value="Genomic_DNA"/>
</dbReference>
<organism evidence="2 3">
    <name type="scientific">Hibiscus sabdariffa</name>
    <name type="common">roselle</name>
    <dbReference type="NCBI Taxonomy" id="183260"/>
    <lineage>
        <taxon>Eukaryota</taxon>
        <taxon>Viridiplantae</taxon>
        <taxon>Streptophyta</taxon>
        <taxon>Embryophyta</taxon>
        <taxon>Tracheophyta</taxon>
        <taxon>Spermatophyta</taxon>
        <taxon>Magnoliopsida</taxon>
        <taxon>eudicotyledons</taxon>
        <taxon>Gunneridae</taxon>
        <taxon>Pentapetalae</taxon>
        <taxon>rosids</taxon>
        <taxon>malvids</taxon>
        <taxon>Malvales</taxon>
        <taxon>Malvaceae</taxon>
        <taxon>Malvoideae</taxon>
        <taxon>Hibiscus</taxon>
    </lineage>
</organism>
<keyword evidence="3" id="KW-1185">Reference proteome</keyword>
<dbReference type="InterPro" id="IPR053151">
    <property type="entry name" value="RNase_H-like"/>
</dbReference>
<dbReference type="PANTHER" id="PTHR47723:SF19">
    <property type="entry name" value="POLYNUCLEOTIDYL TRANSFERASE, RIBONUCLEASE H-LIKE SUPERFAMILY PROTEIN"/>
    <property type="match status" value="1"/>
</dbReference>
<feature type="domain" description="Reverse transcriptase zinc-binding" evidence="1">
    <location>
        <begin position="79"/>
        <end position="165"/>
    </location>
</feature>
<dbReference type="InterPro" id="IPR026960">
    <property type="entry name" value="RVT-Znf"/>
</dbReference>
<dbReference type="Proteomes" id="UP001396334">
    <property type="component" value="Unassembled WGS sequence"/>
</dbReference>
<gene>
    <name evidence="2" type="ORF">V6N11_007820</name>
</gene>
<protein>
    <recommendedName>
        <fullName evidence="1">Reverse transcriptase zinc-binding domain-containing protein</fullName>
    </recommendedName>
</protein>
<dbReference type="Pfam" id="PF13966">
    <property type="entry name" value="zf-RVT"/>
    <property type="match status" value="1"/>
</dbReference>
<evidence type="ECO:0000313" key="3">
    <source>
        <dbReference type="Proteomes" id="UP001396334"/>
    </source>
</evidence>
<evidence type="ECO:0000259" key="1">
    <source>
        <dbReference type="Pfam" id="PF13966"/>
    </source>
</evidence>
<name>A0ABR2NJW6_9ROSI</name>
<evidence type="ECO:0000313" key="2">
    <source>
        <dbReference type="EMBL" id="KAK8976477.1"/>
    </source>
</evidence>
<dbReference type="CDD" id="cd06222">
    <property type="entry name" value="RNase_H_like"/>
    <property type="match status" value="1"/>
</dbReference>
<accession>A0ABR2NJW6</accession>
<dbReference type="InterPro" id="IPR044730">
    <property type="entry name" value="RNase_H-like_dom_plant"/>
</dbReference>